<protein>
    <recommendedName>
        <fullName evidence="21">Free fatty acid receptor 4</fullName>
    </recommendedName>
    <alternativeName>
        <fullName evidence="23">G-protein coupled receptor 120</fullName>
    </alternativeName>
    <alternativeName>
        <fullName evidence="22">Omega-3 fatty acid receptor 1</fullName>
    </alternativeName>
</protein>
<keyword evidence="4" id="KW-1003">Cell membrane</keyword>
<reference evidence="27" key="2">
    <citation type="submission" date="2025-09" db="UniProtKB">
        <authorList>
            <consortium name="Ensembl"/>
        </authorList>
    </citation>
    <scope>IDENTIFICATION</scope>
</reference>
<evidence type="ECO:0000256" key="2">
    <source>
        <dbReference type="ARBA" id="ARBA00004337"/>
    </source>
</evidence>
<dbReference type="GO" id="GO:0050872">
    <property type="term" value="P:white fat cell differentiation"/>
    <property type="evidence" value="ECO:0007669"/>
    <property type="project" value="Ensembl"/>
</dbReference>
<evidence type="ECO:0000256" key="21">
    <source>
        <dbReference type="ARBA" id="ARBA00074602"/>
    </source>
</evidence>
<dbReference type="GO" id="GO:0050873">
    <property type="term" value="P:brown fat cell differentiation"/>
    <property type="evidence" value="ECO:0007669"/>
    <property type="project" value="Ensembl"/>
</dbReference>
<evidence type="ECO:0000256" key="17">
    <source>
        <dbReference type="ARBA" id="ARBA00023224"/>
    </source>
</evidence>
<keyword evidence="25" id="KW-0732">Signal</keyword>
<evidence type="ECO:0000256" key="7">
    <source>
        <dbReference type="ARBA" id="ARBA00022753"/>
    </source>
</evidence>
<evidence type="ECO:0000313" key="27">
    <source>
        <dbReference type="Ensembl" id="ENSCPRP00005024570.1"/>
    </source>
</evidence>
<name>A0A7M4FI66_CROPO</name>
<keyword evidence="16" id="KW-0395">Inflammatory response</keyword>
<evidence type="ECO:0000256" key="6">
    <source>
        <dbReference type="ARBA" id="ARBA00022692"/>
    </source>
</evidence>
<dbReference type="GO" id="GO:0120162">
    <property type="term" value="P:positive regulation of cold-induced thermogenesis"/>
    <property type="evidence" value="ECO:0007669"/>
    <property type="project" value="Ensembl"/>
</dbReference>
<dbReference type="Ensembl" id="ENSCPRT00005028701.1">
    <property type="protein sequence ID" value="ENSCPRP00005024570.1"/>
    <property type="gene ID" value="ENSCPRG00005017083.1"/>
</dbReference>
<evidence type="ECO:0000256" key="1">
    <source>
        <dbReference type="ARBA" id="ARBA00004272"/>
    </source>
</evidence>
<keyword evidence="18" id="KW-0458">Lysosome</keyword>
<dbReference type="Pfam" id="PF00001">
    <property type="entry name" value="7tm_1"/>
    <property type="match status" value="1"/>
</dbReference>
<feature type="transmembrane region" description="Helical" evidence="24">
    <location>
        <begin position="293"/>
        <end position="315"/>
    </location>
</feature>
<keyword evidence="8" id="KW-0221">Differentiation</keyword>
<dbReference type="GO" id="GO:0007200">
    <property type="term" value="P:phospholipase C-activating G protein-coupled receptor signaling pathway"/>
    <property type="evidence" value="ECO:0007669"/>
    <property type="project" value="Ensembl"/>
</dbReference>
<evidence type="ECO:0000256" key="19">
    <source>
        <dbReference type="ARBA" id="ARBA00023273"/>
    </source>
</evidence>
<dbReference type="PRINTS" id="PR00237">
    <property type="entry name" value="GPCRRHODOPSN"/>
</dbReference>
<dbReference type="GO" id="GO:0036321">
    <property type="term" value="P:ghrelin secretion"/>
    <property type="evidence" value="ECO:0007669"/>
    <property type="project" value="Ensembl"/>
</dbReference>
<evidence type="ECO:0000256" key="10">
    <source>
        <dbReference type="ARBA" id="ARBA00023040"/>
    </source>
</evidence>
<evidence type="ECO:0000256" key="13">
    <source>
        <dbReference type="ARBA" id="ARBA00023157"/>
    </source>
</evidence>
<feature type="transmembrane region" description="Helical" evidence="24">
    <location>
        <begin position="361"/>
        <end position="385"/>
    </location>
</feature>
<dbReference type="GO" id="GO:0090275">
    <property type="term" value="P:negative regulation of somatostatin secretion"/>
    <property type="evidence" value="ECO:0007669"/>
    <property type="project" value="Ensembl"/>
</dbReference>
<evidence type="ECO:0000256" key="11">
    <source>
        <dbReference type="ARBA" id="ARBA00023121"/>
    </source>
</evidence>
<evidence type="ECO:0000256" key="3">
    <source>
        <dbReference type="ARBA" id="ARBA00004656"/>
    </source>
</evidence>
<dbReference type="GO" id="GO:0004930">
    <property type="term" value="F:G protein-coupled receptor activity"/>
    <property type="evidence" value="ECO:0007669"/>
    <property type="project" value="UniProtKB-KW"/>
</dbReference>
<dbReference type="GO" id="GO:0090336">
    <property type="term" value="P:positive regulation of brown fat cell differentiation"/>
    <property type="evidence" value="ECO:0007669"/>
    <property type="project" value="Ensembl"/>
</dbReference>
<keyword evidence="10" id="KW-0297">G-protein coupled receptor</keyword>
<dbReference type="GeneTree" id="ENSGT01130000278263"/>
<dbReference type="Gene3D" id="1.20.1070.10">
    <property type="entry name" value="Rhodopsin 7-helix transmembrane proteins"/>
    <property type="match status" value="1"/>
</dbReference>
<evidence type="ECO:0000256" key="24">
    <source>
        <dbReference type="SAM" id="Phobius"/>
    </source>
</evidence>
<dbReference type="GO" id="GO:0043066">
    <property type="term" value="P:negative regulation of apoptotic process"/>
    <property type="evidence" value="ECO:0007669"/>
    <property type="project" value="Ensembl"/>
</dbReference>
<keyword evidence="17" id="KW-0807">Transducer</keyword>
<dbReference type="AlphaFoldDB" id="A0A7M4FI66"/>
<dbReference type="GO" id="GO:0006954">
    <property type="term" value="P:inflammatory response"/>
    <property type="evidence" value="ECO:0007669"/>
    <property type="project" value="UniProtKB-KW"/>
</dbReference>
<dbReference type="OMA" id="LYNMALF"/>
<dbReference type="InterPro" id="IPR000276">
    <property type="entry name" value="GPCR_Rhodpsn"/>
</dbReference>
<keyword evidence="14" id="KW-0675">Receptor</keyword>
<keyword evidence="7" id="KW-0967">Endosome</keyword>
<keyword evidence="11" id="KW-0446">Lipid-binding</keyword>
<dbReference type="GO" id="GO:0045669">
    <property type="term" value="P:positive regulation of osteoblast differentiation"/>
    <property type="evidence" value="ECO:0007669"/>
    <property type="project" value="Ensembl"/>
</dbReference>
<dbReference type="GO" id="GO:0010827">
    <property type="term" value="P:regulation of D-glucose transmembrane transport"/>
    <property type="evidence" value="ECO:0007669"/>
    <property type="project" value="Ensembl"/>
</dbReference>
<organism evidence="27 28">
    <name type="scientific">Crocodylus porosus</name>
    <name type="common">Saltwater crocodile</name>
    <name type="synonym">Estuarine crocodile</name>
    <dbReference type="NCBI Taxonomy" id="8502"/>
    <lineage>
        <taxon>Eukaryota</taxon>
        <taxon>Metazoa</taxon>
        <taxon>Chordata</taxon>
        <taxon>Craniata</taxon>
        <taxon>Vertebrata</taxon>
        <taxon>Euteleostomi</taxon>
        <taxon>Archelosauria</taxon>
        <taxon>Archosauria</taxon>
        <taxon>Crocodylia</taxon>
        <taxon>Longirostres</taxon>
        <taxon>Crocodylidae</taxon>
        <taxon>Crocodylus</taxon>
    </lineage>
</organism>
<feature type="transmembrane region" description="Helical" evidence="24">
    <location>
        <begin position="130"/>
        <end position="151"/>
    </location>
</feature>
<evidence type="ECO:0000256" key="8">
    <source>
        <dbReference type="ARBA" id="ARBA00022782"/>
    </source>
</evidence>
<dbReference type="Proteomes" id="UP000594220">
    <property type="component" value="Unplaced"/>
</dbReference>
<dbReference type="GO" id="GO:0030139">
    <property type="term" value="C:endocytic vesicle"/>
    <property type="evidence" value="ECO:0007669"/>
    <property type="project" value="Ensembl"/>
</dbReference>
<keyword evidence="19" id="KW-0966">Cell projection</keyword>
<comment type="subcellular location">
    <subcellularLocation>
        <location evidence="1">Cell projection</location>
        <location evidence="1">Cilium membrane</location>
        <topology evidence="1">Multi-pass membrane protein</topology>
    </subcellularLocation>
    <subcellularLocation>
        <location evidence="2">Endosome membrane</location>
        <topology evidence="2">Multi-pass membrane protein</topology>
    </subcellularLocation>
    <subcellularLocation>
        <location evidence="3">Lysosome membrane</location>
    </subcellularLocation>
</comment>
<proteinExistence type="predicted"/>
<dbReference type="GO" id="GO:0036064">
    <property type="term" value="C:ciliary basal body"/>
    <property type="evidence" value="ECO:0007669"/>
    <property type="project" value="Ensembl"/>
</dbReference>
<dbReference type="GO" id="GO:0032691">
    <property type="term" value="P:negative regulation of interleukin-1 beta production"/>
    <property type="evidence" value="ECO:0007669"/>
    <property type="project" value="Ensembl"/>
</dbReference>
<dbReference type="GO" id="GO:0060170">
    <property type="term" value="C:ciliary membrane"/>
    <property type="evidence" value="ECO:0007669"/>
    <property type="project" value="UniProtKB-SubCell"/>
</dbReference>
<feature type="domain" description="G-protein coupled receptors family 1 profile" evidence="26">
    <location>
        <begin position="142"/>
        <end position="416"/>
    </location>
</feature>
<dbReference type="GO" id="GO:0007204">
    <property type="term" value="P:positive regulation of cytosolic calcium ion concentration"/>
    <property type="evidence" value="ECO:0007669"/>
    <property type="project" value="Ensembl"/>
</dbReference>
<feature type="transmembrane region" description="Helical" evidence="24">
    <location>
        <begin position="172"/>
        <end position="192"/>
    </location>
</feature>
<dbReference type="GO" id="GO:0008527">
    <property type="term" value="F:taste receptor activity"/>
    <property type="evidence" value="ECO:0007669"/>
    <property type="project" value="Ensembl"/>
</dbReference>
<evidence type="ECO:0000256" key="14">
    <source>
        <dbReference type="ARBA" id="ARBA00023170"/>
    </source>
</evidence>
<dbReference type="GO" id="GO:0005504">
    <property type="term" value="F:fatty acid binding"/>
    <property type="evidence" value="ECO:0007669"/>
    <property type="project" value="Ensembl"/>
</dbReference>
<dbReference type="PROSITE" id="PS50262">
    <property type="entry name" value="G_PROTEIN_RECEP_F1_2"/>
    <property type="match status" value="1"/>
</dbReference>
<evidence type="ECO:0000256" key="25">
    <source>
        <dbReference type="SAM" id="SignalP"/>
    </source>
</evidence>
<evidence type="ECO:0000256" key="4">
    <source>
        <dbReference type="ARBA" id="ARBA00022475"/>
    </source>
</evidence>
<keyword evidence="12 24" id="KW-0472">Membrane</keyword>
<feature type="transmembrane region" description="Helical" evidence="24">
    <location>
        <begin position="204"/>
        <end position="223"/>
    </location>
</feature>
<feature type="chain" id="PRO_5029788207" description="Free fatty acid receptor 4" evidence="25">
    <location>
        <begin position="19"/>
        <end position="472"/>
    </location>
</feature>
<feature type="signal peptide" evidence="25">
    <location>
        <begin position="1"/>
        <end position="18"/>
    </location>
</feature>
<evidence type="ECO:0000256" key="12">
    <source>
        <dbReference type="ARBA" id="ARBA00023136"/>
    </source>
</evidence>
<evidence type="ECO:0000256" key="15">
    <source>
        <dbReference type="ARBA" id="ARBA00023180"/>
    </source>
</evidence>
<dbReference type="PANTHER" id="PTHR45695:SF37">
    <property type="entry name" value="FREE FATTY ACID RECEPTOR 4-LIKE"/>
    <property type="match status" value="1"/>
</dbReference>
<evidence type="ECO:0000256" key="18">
    <source>
        <dbReference type="ARBA" id="ARBA00023228"/>
    </source>
</evidence>
<evidence type="ECO:0000256" key="20">
    <source>
        <dbReference type="ARBA" id="ARBA00062580"/>
    </source>
</evidence>
<evidence type="ECO:0000256" key="9">
    <source>
        <dbReference type="ARBA" id="ARBA00022989"/>
    </source>
</evidence>
<feature type="transmembrane region" description="Helical" evidence="24">
    <location>
        <begin position="397"/>
        <end position="418"/>
    </location>
</feature>
<dbReference type="GO" id="GO:0007189">
    <property type="term" value="P:adenylate cyclase-activating G protein-coupled receptor signaling pathway"/>
    <property type="evidence" value="ECO:0007669"/>
    <property type="project" value="Ensembl"/>
</dbReference>
<keyword evidence="13" id="KW-1015">Disulfide bond</keyword>
<reference evidence="27" key="1">
    <citation type="submission" date="2025-08" db="UniProtKB">
        <authorList>
            <consortium name="Ensembl"/>
        </authorList>
    </citation>
    <scope>IDENTIFICATION</scope>
</reference>
<gene>
    <name evidence="27" type="primary">FFAR4</name>
</gene>
<dbReference type="GO" id="GO:0070094">
    <property type="term" value="P:positive regulation of glucagon secretion"/>
    <property type="evidence" value="ECO:0007669"/>
    <property type="project" value="Ensembl"/>
</dbReference>
<keyword evidence="6 24" id="KW-0812">Transmembrane</keyword>
<keyword evidence="9 24" id="KW-1133">Transmembrane helix</keyword>
<keyword evidence="28" id="KW-1185">Reference proteome</keyword>
<feature type="transmembrane region" description="Helical" evidence="24">
    <location>
        <begin position="244"/>
        <end position="270"/>
    </location>
</feature>
<keyword evidence="15" id="KW-0325">Glycoprotein</keyword>
<evidence type="ECO:0000256" key="16">
    <source>
        <dbReference type="ARBA" id="ARBA00023198"/>
    </source>
</evidence>
<dbReference type="GO" id="GO:0010008">
    <property type="term" value="C:endosome membrane"/>
    <property type="evidence" value="ECO:0007669"/>
    <property type="project" value="UniProtKB-SubCell"/>
</dbReference>
<evidence type="ECO:0000256" key="5">
    <source>
        <dbReference type="ARBA" id="ARBA00022553"/>
    </source>
</evidence>
<dbReference type="FunFam" id="1.20.1070.10:FF:000170">
    <property type="entry name" value="Free fatty acid receptor 4"/>
    <property type="match status" value="1"/>
</dbReference>
<dbReference type="GO" id="GO:0070374">
    <property type="term" value="P:positive regulation of ERK1 and ERK2 cascade"/>
    <property type="evidence" value="ECO:0007669"/>
    <property type="project" value="Ensembl"/>
</dbReference>
<evidence type="ECO:0000313" key="28">
    <source>
        <dbReference type="Proteomes" id="UP000594220"/>
    </source>
</evidence>
<dbReference type="CDD" id="cd00637">
    <property type="entry name" value="7tm_classA_rhodopsin-like"/>
    <property type="match status" value="1"/>
</dbReference>
<evidence type="ECO:0000256" key="23">
    <source>
        <dbReference type="ARBA" id="ARBA00082057"/>
    </source>
</evidence>
<dbReference type="SUPFAM" id="SSF81321">
    <property type="entry name" value="Family A G protein-coupled receptor-like"/>
    <property type="match status" value="1"/>
</dbReference>
<evidence type="ECO:0000256" key="22">
    <source>
        <dbReference type="ARBA" id="ARBA00078739"/>
    </source>
</evidence>
<accession>A0A7M4FI66</accession>
<evidence type="ECO:0000259" key="26">
    <source>
        <dbReference type="PROSITE" id="PS50262"/>
    </source>
</evidence>
<dbReference type="GO" id="GO:0050728">
    <property type="term" value="P:negative regulation of inflammatory response"/>
    <property type="evidence" value="ECO:0007669"/>
    <property type="project" value="Ensembl"/>
</dbReference>
<comment type="subunit">
    <text evidence="20">Interacts (via C-terminus) with ARRB2 following LCFAs stimulation.</text>
</comment>
<dbReference type="GO" id="GO:0005765">
    <property type="term" value="C:lysosomal membrane"/>
    <property type="evidence" value="ECO:0007669"/>
    <property type="project" value="UniProtKB-SubCell"/>
</dbReference>
<dbReference type="InterPro" id="IPR017452">
    <property type="entry name" value="GPCR_Rhodpsn_7TM"/>
</dbReference>
<keyword evidence="5" id="KW-0597">Phosphoprotein</keyword>
<sequence length="472" mass="51890">MVIIIIVFTIFGTPFCPGRRGPPAPPSPVCPCLCLALPTLPYSVSGLRVGVFTVVRGRVERAGGRTRWAPAVPSSPASLGLEWCKSSPAQPGPVCEAAPGIPLARNGTLFPFFSEVKGEARVALSALESAVLGSVFVAALLGNARAIALLVRHRRRRPRLRLRAASGLVLNLFCADLLFISAIPAVLAVRWTEAWLLGDAVCHLLFYVISLSGGVTILSLAAVSLERVVCIVRLRRSAWGRGRLLPAALLLIWGAAALAALPLCLFFTVVRQPVGGKEIQVCTLVWPSIAGEISWDITFSIVIFVIPGLVIVISYSKILQVLQRVLPITKASRRRLNAGLAYSEHHQIQVSQQDYKLFRTLFVLMISFFIMWSPIIITILLILVQNFKQDLNILPTFFFWIMAFTFANSAVNPILYNVTHFRQEWYRVFFCCATSSERTAAATDTTIRNDHKQPNVAVIFKQLFDGGTVIEK</sequence>
<dbReference type="PANTHER" id="PTHR45695">
    <property type="entry name" value="LEUCOKININ RECEPTOR-RELATED"/>
    <property type="match status" value="1"/>
</dbReference>